<dbReference type="RefSeq" id="WP_154473371.1">
    <property type="nucleotide sequence ID" value="NZ_DBEWUL010000071.1"/>
</dbReference>
<dbReference type="PANTHER" id="PTHR30354:SF11">
    <property type="entry name" value="PERMEASE"/>
    <property type="match status" value="1"/>
</dbReference>
<dbReference type="EMBL" id="VUMD01000016">
    <property type="protein sequence ID" value="MSS37933.1"/>
    <property type="molecule type" value="Genomic_DNA"/>
</dbReference>
<dbReference type="Proteomes" id="UP000429958">
    <property type="component" value="Unassembled WGS sequence"/>
</dbReference>
<feature type="transmembrane region" description="Helical" evidence="1">
    <location>
        <begin position="264"/>
        <end position="286"/>
    </location>
</feature>
<dbReference type="GO" id="GO:0005886">
    <property type="term" value="C:plasma membrane"/>
    <property type="evidence" value="ECO:0007669"/>
    <property type="project" value="TreeGrafter"/>
</dbReference>
<evidence type="ECO:0000313" key="3">
    <source>
        <dbReference type="Proteomes" id="UP000429958"/>
    </source>
</evidence>
<proteinExistence type="predicted"/>
<dbReference type="GO" id="GO:0015128">
    <property type="term" value="F:gluconate transmembrane transporter activity"/>
    <property type="evidence" value="ECO:0007669"/>
    <property type="project" value="InterPro"/>
</dbReference>
<feature type="transmembrane region" description="Helical" evidence="1">
    <location>
        <begin position="388"/>
        <end position="412"/>
    </location>
</feature>
<evidence type="ECO:0000313" key="2">
    <source>
        <dbReference type="EMBL" id="MSS37933.1"/>
    </source>
</evidence>
<feature type="transmembrane region" description="Helical" evidence="1">
    <location>
        <begin position="57"/>
        <end position="79"/>
    </location>
</feature>
<keyword evidence="3" id="KW-1185">Reference proteome</keyword>
<reference evidence="2 3" key="1">
    <citation type="submission" date="2019-08" db="EMBL/GenBank/DDBJ databases">
        <title>In-depth cultivation of the pig gut microbiome towards novel bacterial diversity and tailored functional studies.</title>
        <authorList>
            <person name="Wylensek D."/>
            <person name="Hitch T.C.A."/>
            <person name="Clavel T."/>
        </authorList>
    </citation>
    <scope>NUCLEOTIDE SEQUENCE [LARGE SCALE GENOMIC DNA]</scope>
    <source>
        <strain evidence="2 3">WCA-389-WT-23D1</strain>
    </source>
</reference>
<feature type="transmembrane region" description="Helical" evidence="1">
    <location>
        <begin position="234"/>
        <end position="258"/>
    </location>
</feature>
<name>A0A7X2NP66_9CLOT</name>
<feature type="transmembrane region" description="Helical" evidence="1">
    <location>
        <begin position="30"/>
        <end position="51"/>
    </location>
</feature>
<dbReference type="AlphaFoldDB" id="A0A7X2NP66"/>
<keyword evidence="1" id="KW-1133">Transmembrane helix</keyword>
<gene>
    <name evidence="2" type="ORF">FYJ39_15555</name>
</gene>
<keyword evidence="1" id="KW-0472">Membrane</keyword>
<feature type="transmembrane region" description="Helical" evidence="1">
    <location>
        <begin position="347"/>
        <end position="376"/>
    </location>
</feature>
<sequence>MSGVLLVMNLVIAIAIMIALILIPKLNPAICLVIASLYMGVACGLGFVTSINTIGAGFGNMMAGIGLPIGFGVILGQLMSDTGAAKVIAKTIVHAVPNKFVLYAIAGAGFILAIPVFFDVTFIILIPIGIAVAKEVNKPLAYVVGALTIGDGIAQTLVPPTPNPLAAADLLSFNLGSMVIMGLIIGSIATVISVFVYTKIHNTGFFKPEKDTNQIMELNQEMLETEAAGKTPSFFASMLPILIPVVCILLGTGASAIYGDNTPVAAQFLGNKIIAIMLGTLCAYLIGYKYLGRNKVELSANEALKQAGVVLLITGAGGSFGAVISATDIGNALVNTLSINSGSVIKVLFLAYFIGCIFRIAQGSGTVAGITAMTIMATIAPSIAIHPVYIALAALAGGISVGHVNDSGFWVVSNLSGFNVKGGLKTYTLAQIIMSISIMVLTLIFALVLPGAVG</sequence>
<dbReference type="Pfam" id="PF02447">
    <property type="entry name" value="GntP_permease"/>
    <property type="match status" value="1"/>
</dbReference>
<feature type="transmembrane region" description="Helical" evidence="1">
    <location>
        <begin position="175"/>
        <end position="197"/>
    </location>
</feature>
<evidence type="ECO:0000256" key="1">
    <source>
        <dbReference type="SAM" id="Phobius"/>
    </source>
</evidence>
<organism evidence="2 3">
    <name type="scientific">Clostridium porci</name>
    <dbReference type="NCBI Taxonomy" id="2605778"/>
    <lineage>
        <taxon>Bacteria</taxon>
        <taxon>Bacillati</taxon>
        <taxon>Bacillota</taxon>
        <taxon>Clostridia</taxon>
        <taxon>Eubacteriales</taxon>
        <taxon>Clostridiaceae</taxon>
        <taxon>Clostridium</taxon>
    </lineage>
</organism>
<accession>A0A7X2NP66</accession>
<dbReference type="PANTHER" id="PTHR30354">
    <property type="entry name" value="GNT FAMILY GLUCONATE TRANSPORTER"/>
    <property type="match status" value="1"/>
</dbReference>
<feature type="transmembrane region" description="Helical" evidence="1">
    <location>
        <begin position="6"/>
        <end position="23"/>
    </location>
</feature>
<dbReference type="InterPro" id="IPR003474">
    <property type="entry name" value="Glcn_transporter"/>
</dbReference>
<feature type="transmembrane region" description="Helical" evidence="1">
    <location>
        <begin position="307"/>
        <end position="327"/>
    </location>
</feature>
<protein>
    <submittedName>
        <fullName evidence="2">GntP family permease</fullName>
    </submittedName>
</protein>
<keyword evidence="1" id="KW-0812">Transmembrane</keyword>
<comment type="caution">
    <text evidence="2">The sequence shown here is derived from an EMBL/GenBank/DDBJ whole genome shotgun (WGS) entry which is preliminary data.</text>
</comment>
<feature type="transmembrane region" description="Helical" evidence="1">
    <location>
        <begin position="100"/>
        <end position="133"/>
    </location>
</feature>
<feature type="transmembrane region" description="Helical" evidence="1">
    <location>
        <begin position="432"/>
        <end position="453"/>
    </location>
</feature>